<comment type="cofactor">
    <cofactor evidence="1 12">
        <name>FAD</name>
        <dbReference type="ChEBI" id="CHEBI:57692"/>
    </cofactor>
</comment>
<dbReference type="SUPFAM" id="SSF56425">
    <property type="entry name" value="Succinate dehydrogenase/fumarate reductase flavoprotein, catalytic domain"/>
    <property type="match status" value="1"/>
</dbReference>
<dbReference type="GO" id="GO:0005737">
    <property type="term" value="C:cytoplasm"/>
    <property type="evidence" value="ECO:0007669"/>
    <property type="project" value="UniProtKB-SubCell"/>
</dbReference>
<comment type="similarity">
    <text evidence="3 12">Belongs to the FAD-dependent oxidoreductase 2 family. NadB subfamily.</text>
</comment>
<dbReference type="Gene3D" id="3.50.50.60">
    <property type="entry name" value="FAD/NAD(P)-binding domain"/>
    <property type="match status" value="1"/>
</dbReference>
<dbReference type="Pfam" id="PF02910">
    <property type="entry name" value="Succ_DH_flav_C"/>
    <property type="match status" value="1"/>
</dbReference>
<evidence type="ECO:0000259" key="13">
    <source>
        <dbReference type="Pfam" id="PF00890"/>
    </source>
</evidence>
<keyword evidence="6 12" id="KW-0285">Flavoprotein</keyword>
<evidence type="ECO:0000256" key="10">
    <source>
        <dbReference type="ARBA" id="ARBA00048305"/>
    </source>
</evidence>
<dbReference type="Proteomes" id="UP000234950">
    <property type="component" value="Unassembled WGS sequence"/>
</dbReference>
<dbReference type="GO" id="GO:0034628">
    <property type="term" value="P:'de novo' NAD+ biosynthetic process from L-aspartate"/>
    <property type="evidence" value="ECO:0007669"/>
    <property type="project" value="TreeGrafter"/>
</dbReference>
<proteinExistence type="inferred from homology"/>
<dbReference type="UniPathway" id="UPA00253">
    <property type="reaction ID" value="UER00326"/>
</dbReference>
<dbReference type="EMBL" id="PGVE01000102">
    <property type="protein sequence ID" value="PLS01285.1"/>
    <property type="molecule type" value="Genomic_DNA"/>
</dbReference>
<evidence type="ECO:0000256" key="11">
    <source>
        <dbReference type="NCBIfam" id="TIGR00551"/>
    </source>
</evidence>
<organism evidence="15 16">
    <name type="scientific">Neobacillus cucumis</name>
    <dbReference type="NCBI Taxonomy" id="1740721"/>
    <lineage>
        <taxon>Bacteria</taxon>
        <taxon>Bacillati</taxon>
        <taxon>Bacillota</taxon>
        <taxon>Bacilli</taxon>
        <taxon>Bacillales</taxon>
        <taxon>Bacillaceae</taxon>
        <taxon>Neobacillus</taxon>
    </lineage>
</organism>
<evidence type="ECO:0000256" key="6">
    <source>
        <dbReference type="ARBA" id="ARBA00022630"/>
    </source>
</evidence>
<dbReference type="PANTHER" id="PTHR42716">
    <property type="entry name" value="L-ASPARTATE OXIDASE"/>
    <property type="match status" value="1"/>
</dbReference>
<feature type="domain" description="Fumarate reductase/succinate dehydrogenase flavoprotein-like C-terminal" evidence="14">
    <location>
        <begin position="419"/>
        <end position="512"/>
    </location>
</feature>
<keyword evidence="9 12" id="KW-0560">Oxidoreductase</keyword>
<dbReference type="InterPro" id="IPR015939">
    <property type="entry name" value="Fum_Rdtase/Succ_DH_flav-like_C"/>
</dbReference>
<gene>
    <name evidence="15" type="ORF">CVD27_26345</name>
</gene>
<dbReference type="SUPFAM" id="SSF46977">
    <property type="entry name" value="Succinate dehydrogenase/fumarate reductase flavoprotein C-terminal domain"/>
    <property type="match status" value="1"/>
</dbReference>
<protein>
    <recommendedName>
        <fullName evidence="5 11">L-aspartate oxidase</fullName>
        <ecNumber evidence="4 11">1.4.3.16</ecNumber>
    </recommendedName>
</protein>
<evidence type="ECO:0000256" key="4">
    <source>
        <dbReference type="ARBA" id="ARBA00012173"/>
    </source>
</evidence>
<keyword evidence="16" id="KW-1185">Reference proteome</keyword>
<dbReference type="InterPro" id="IPR003953">
    <property type="entry name" value="FAD-dep_OxRdtase_2_FAD-bd"/>
</dbReference>
<comment type="subcellular location">
    <subcellularLocation>
        <location evidence="12">Cytoplasm</location>
    </subcellularLocation>
</comment>
<evidence type="ECO:0000313" key="15">
    <source>
        <dbReference type="EMBL" id="PLS01285.1"/>
    </source>
</evidence>
<evidence type="ECO:0000313" key="16">
    <source>
        <dbReference type="Proteomes" id="UP000234950"/>
    </source>
</evidence>
<evidence type="ECO:0000259" key="14">
    <source>
        <dbReference type="Pfam" id="PF02910"/>
    </source>
</evidence>
<dbReference type="InterPro" id="IPR027477">
    <property type="entry name" value="Succ_DH/fumarate_Rdtase_cat_sf"/>
</dbReference>
<dbReference type="SUPFAM" id="SSF51905">
    <property type="entry name" value="FAD/NAD(P)-binding domain"/>
    <property type="match status" value="1"/>
</dbReference>
<dbReference type="EC" id="1.4.3.16" evidence="4 11"/>
<sequence>MTKDDVVIIGSGIAALQLAVQLNNHLNVRILTKGKIRTANSYLAQGGIAAAIGANDHPSKHIADTLEAGRFHNNLDTVRKIITAAPSLIKNMSLQDDVFDKDQNGELFLGMEGAHSEKRIVHGGGDATGKNVVEHLISRLKENVMIVEEVFAYELLLNSEKTRCIGVKAKTADQKIQKFYGSHIIIASGGCGQLFTYTSNAETVCGDGIAMAYLAGAEIVDMEFIQFHPTLLYIDGQTKGLISEAVRGEGAILVTEDGTPIMEGIHPMKDLGPRHVVSQRIYEYLKKGKPVFLDIRKIKEFSKRFPSITAICEENGICLADGKIPVAPGSHFLMGGIKTDLIGRSSINGLYAIGEAACTGLHGANRLASNSLLEGLYQGEQLSKWINGCRTEYQEMEASEPLKTALSKKVALPDIQLIKDSMMERVGIVRNETSLKQQKAWLSQFNAEQPHLDTCSETELSKIFMVITASLITDSALQRTESRGGHYRNDYPLEDNQNWLRKSITHKKNQEMEKNHELIKTALAT</sequence>
<comment type="function">
    <text evidence="12">Catalyzes the oxidation of L-aspartate to iminoaspartate.</text>
</comment>
<dbReference type="NCBIfam" id="NF005978">
    <property type="entry name" value="PRK08071.1"/>
    <property type="match status" value="1"/>
</dbReference>
<evidence type="ECO:0000256" key="12">
    <source>
        <dbReference type="RuleBase" id="RU362049"/>
    </source>
</evidence>
<dbReference type="NCBIfam" id="TIGR00551">
    <property type="entry name" value="nadB"/>
    <property type="match status" value="1"/>
</dbReference>
<comment type="caution">
    <text evidence="15">The sequence shown here is derived from an EMBL/GenBank/DDBJ whole genome shotgun (WGS) entry which is preliminary data.</text>
</comment>
<dbReference type="OrthoDB" id="9806724at2"/>
<dbReference type="InterPro" id="IPR005288">
    <property type="entry name" value="NadB"/>
</dbReference>
<dbReference type="InterPro" id="IPR036188">
    <property type="entry name" value="FAD/NAD-bd_sf"/>
</dbReference>
<evidence type="ECO:0000256" key="2">
    <source>
        <dbReference type="ARBA" id="ARBA00004950"/>
    </source>
</evidence>
<dbReference type="Gene3D" id="3.90.700.10">
    <property type="entry name" value="Succinate dehydrogenase/fumarate reductase flavoprotein, catalytic domain"/>
    <property type="match status" value="1"/>
</dbReference>
<dbReference type="GO" id="GO:0008734">
    <property type="term" value="F:L-aspartate oxidase activity"/>
    <property type="evidence" value="ECO:0007669"/>
    <property type="project" value="UniProtKB-UniRule"/>
</dbReference>
<evidence type="ECO:0000256" key="7">
    <source>
        <dbReference type="ARBA" id="ARBA00022642"/>
    </source>
</evidence>
<dbReference type="RefSeq" id="WP_101652014.1">
    <property type="nucleotide sequence ID" value="NZ_PGVE01000102.1"/>
</dbReference>
<feature type="domain" description="FAD-dependent oxidoreductase 2 FAD-binding" evidence="13">
    <location>
        <begin position="5"/>
        <end position="372"/>
    </location>
</feature>
<name>A0A2N5H6Y4_9BACI</name>
<evidence type="ECO:0000256" key="1">
    <source>
        <dbReference type="ARBA" id="ARBA00001974"/>
    </source>
</evidence>
<keyword evidence="7 12" id="KW-0662">Pyridine nucleotide biosynthesis</keyword>
<comment type="catalytic activity">
    <reaction evidence="10">
        <text>L-aspartate + O2 = iminosuccinate + H2O2</text>
        <dbReference type="Rhea" id="RHEA:25876"/>
        <dbReference type="ChEBI" id="CHEBI:15379"/>
        <dbReference type="ChEBI" id="CHEBI:16240"/>
        <dbReference type="ChEBI" id="CHEBI:29991"/>
        <dbReference type="ChEBI" id="CHEBI:77875"/>
        <dbReference type="EC" id="1.4.3.16"/>
    </reaction>
    <physiologicalReaction direction="left-to-right" evidence="10">
        <dbReference type="Rhea" id="RHEA:25877"/>
    </physiologicalReaction>
</comment>
<dbReference type="Gene3D" id="1.20.58.100">
    <property type="entry name" value="Fumarate reductase/succinate dehydrogenase flavoprotein-like, C-terminal domain"/>
    <property type="match status" value="1"/>
</dbReference>
<accession>A0A2N5H6Y4</accession>
<keyword evidence="8 12" id="KW-0274">FAD</keyword>
<evidence type="ECO:0000256" key="3">
    <source>
        <dbReference type="ARBA" id="ARBA00008562"/>
    </source>
</evidence>
<dbReference type="AlphaFoldDB" id="A0A2N5H6Y4"/>
<comment type="pathway">
    <text evidence="2 12">Cofactor biosynthesis; NAD(+) biosynthesis; iminoaspartate from L-aspartate (oxidase route): step 1/1.</text>
</comment>
<reference evidence="15 16" key="1">
    <citation type="submission" date="2017-11" db="EMBL/GenBank/DDBJ databases">
        <title>Comparitive Functional Genomics of Dry Heat Resistant strains isolated from the Viking Spacecraft.</title>
        <authorList>
            <person name="Seuylemezian A."/>
            <person name="Cooper K."/>
            <person name="Vaishampayan P."/>
        </authorList>
    </citation>
    <scope>NUCLEOTIDE SEQUENCE [LARGE SCALE GENOMIC DNA]</scope>
    <source>
        <strain evidence="15 16">V32-6</strain>
    </source>
</reference>
<dbReference type="Pfam" id="PF00890">
    <property type="entry name" value="FAD_binding_2"/>
    <property type="match status" value="1"/>
</dbReference>
<evidence type="ECO:0000256" key="8">
    <source>
        <dbReference type="ARBA" id="ARBA00022827"/>
    </source>
</evidence>
<evidence type="ECO:0000256" key="5">
    <source>
        <dbReference type="ARBA" id="ARBA00021901"/>
    </source>
</evidence>
<dbReference type="PANTHER" id="PTHR42716:SF2">
    <property type="entry name" value="L-ASPARTATE OXIDASE, CHLOROPLASTIC"/>
    <property type="match status" value="1"/>
</dbReference>
<evidence type="ECO:0000256" key="9">
    <source>
        <dbReference type="ARBA" id="ARBA00023002"/>
    </source>
</evidence>
<dbReference type="InterPro" id="IPR037099">
    <property type="entry name" value="Fum_R/Succ_DH_flav-like_C_sf"/>
</dbReference>
<dbReference type="GO" id="GO:0033765">
    <property type="term" value="F:steroid dehydrogenase activity, acting on the CH-CH group of donors"/>
    <property type="evidence" value="ECO:0007669"/>
    <property type="project" value="UniProtKB-ARBA"/>
</dbReference>